<reference evidence="1" key="1">
    <citation type="journal article" date="2019" name="Sci. Rep.">
        <title>Draft genome of Tanacetum cinerariifolium, the natural source of mosquito coil.</title>
        <authorList>
            <person name="Yamashiro T."/>
            <person name="Shiraishi A."/>
            <person name="Satake H."/>
            <person name="Nakayama K."/>
        </authorList>
    </citation>
    <scope>NUCLEOTIDE SEQUENCE</scope>
</reference>
<sequence>MELSVAKCLNSPEYLSAIGTAVSKAIEKGMQDGLAAEITHGREGHALTDVAAYNPSAEADYALPCNNFRLMVPIHHSSDKTVVGASSFSLALDVSDAPLTGMEGTSDVMPATADITTALFVTLSFADIVTLFSVDDYEVMGTDDQSAVNENVVDEDANPFPNIDDAKLNISR</sequence>
<name>A0A6L2MBH0_TANCI</name>
<proteinExistence type="predicted"/>
<dbReference type="AlphaFoldDB" id="A0A6L2MBH0"/>
<gene>
    <name evidence="1" type="ORF">Tci_041882</name>
</gene>
<organism evidence="1">
    <name type="scientific">Tanacetum cinerariifolium</name>
    <name type="common">Dalmatian daisy</name>
    <name type="synonym">Chrysanthemum cinerariifolium</name>
    <dbReference type="NCBI Taxonomy" id="118510"/>
    <lineage>
        <taxon>Eukaryota</taxon>
        <taxon>Viridiplantae</taxon>
        <taxon>Streptophyta</taxon>
        <taxon>Embryophyta</taxon>
        <taxon>Tracheophyta</taxon>
        <taxon>Spermatophyta</taxon>
        <taxon>Magnoliopsida</taxon>
        <taxon>eudicotyledons</taxon>
        <taxon>Gunneridae</taxon>
        <taxon>Pentapetalae</taxon>
        <taxon>asterids</taxon>
        <taxon>campanulids</taxon>
        <taxon>Asterales</taxon>
        <taxon>Asteraceae</taxon>
        <taxon>Asteroideae</taxon>
        <taxon>Anthemideae</taxon>
        <taxon>Anthemidinae</taxon>
        <taxon>Tanacetum</taxon>
    </lineage>
</organism>
<protein>
    <submittedName>
        <fullName evidence="1">Uncharacterized protein</fullName>
    </submittedName>
</protein>
<evidence type="ECO:0000313" key="1">
    <source>
        <dbReference type="EMBL" id="GEU69904.1"/>
    </source>
</evidence>
<dbReference type="EMBL" id="BKCJ010006020">
    <property type="protein sequence ID" value="GEU69904.1"/>
    <property type="molecule type" value="Genomic_DNA"/>
</dbReference>
<comment type="caution">
    <text evidence="1">The sequence shown here is derived from an EMBL/GenBank/DDBJ whole genome shotgun (WGS) entry which is preliminary data.</text>
</comment>
<accession>A0A6L2MBH0</accession>